<proteinExistence type="evidence at transcript level"/>
<accession>Q3MJR6</accession>
<dbReference type="AlphaFoldDB" id="Q3MJR6"/>
<sequence>MNAKLASEYGHSDINDQIPQIRPKKCMEISAIIRVRVTTGPHGGNLNKWLNGYSQRNRVIIYF</sequence>
<protein>
    <submittedName>
        <fullName evidence="1">SJCHGC09658 protein</fullName>
    </submittedName>
</protein>
<dbReference type="EMBL" id="AY915745">
    <property type="protein sequence ID" value="ABA40899.1"/>
    <property type="molecule type" value="mRNA"/>
</dbReference>
<reference evidence="1" key="1">
    <citation type="submission" date="2005-01" db="EMBL/GenBank/DDBJ databases">
        <authorList>
            <person name="Han Z."/>
        </authorList>
    </citation>
    <scope>NUCLEOTIDE SEQUENCE</scope>
</reference>
<reference evidence="1" key="2">
    <citation type="journal article" date="2006" name="PLoS Pathog.">
        <title>New perspectives on host-parasite interplay by comparative transcriptomic and proteomic analyses of Schistosoma japonicum.</title>
        <authorList>
            <person name="Liu F."/>
            <person name="Lu J."/>
            <person name="Hu W."/>
            <person name="Wang S.Y."/>
            <person name="Cui S.J."/>
            <person name="Chi M."/>
            <person name="Yan Q."/>
            <person name="Wang X.R."/>
            <person name="Song H.D."/>
            <person name="Xu X.N."/>
            <person name="Wang J.J."/>
            <person name="Zhang X.L."/>
            <person name="Zhang X."/>
            <person name="Wang Z.Q."/>
            <person name="Xue C.L."/>
            <person name="Brindley P.J."/>
            <person name="McManus D.P."/>
            <person name="Yang P.Y."/>
            <person name="Feng Z."/>
            <person name="Chen Z."/>
            <person name="Han Z.G."/>
        </authorList>
    </citation>
    <scope>NUCLEOTIDE SEQUENCE</scope>
</reference>
<feature type="non-terminal residue" evidence="1">
    <location>
        <position position="63"/>
    </location>
</feature>
<organism evidence="1">
    <name type="scientific">Schistosoma japonicum</name>
    <name type="common">Blood fluke</name>
    <dbReference type="NCBI Taxonomy" id="6182"/>
    <lineage>
        <taxon>Eukaryota</taxon>
        <taxon>Metazoa</taxon>
        <taxon>Spiralia</taxon>
        <taxon>Lophotrochozoa</taxon>
        <taxon>Platyhelminthes</taxon>
        <taxon>Trematoda</taxon>
        <taxon>Digenea</taxon>
        <taxon>Strigeidida</taxon>
        <taxon>Schistosomatoidea</taxon>
        <taxon>Schistosomatidae</taxon>
        <taxon>Schistosoma</taxon>
    </lineage>
</organism>
<name>Q3MJR6_SCHJA</name>
<evidence type="ECO:0000313" key="1">
    <source>
        <dbReference type="EMBL" id="ABA40899.1"/>
    </source>
</evidence>